<feature type="region of interest" description="Disordered" evidence="1">
    <location>
        <begin position="1"/>
        <end position="68"/>
    </location>
</feature>
<dbReference type="EMBL" id="JARJLG010000008">
    <property type="protein sequence ID" value="KAJ7778685.1"/>
    <property type="molecule type" value="Genomic_DNA"/>
</dbReference>
<reference evidence="3" key="1">
    <citation type="submission" date="2023-03" db="EMBL/GenBank/DDBJ databases">
        <title>Massive genome expansion in bonnet fungi (Mycena s.s.) driven by repeated elements and novel gene families across ecological guilds.</title>
        <authorList>
            <consortium name="Lawrence Berkeley National Laboratory"/>
            <person name="Harder C.B."/>
            <person name="Miyauchi S."/>
            <person name="Viragh M."/>
            <person name="Kuo A."/>
            <person name="Thoen E."/>
            <person name="Andreopoulos B."/>
            <person name="Lu D."/>
            <person name="Skrede I."/>
            <person name="Drula E."/>
            <person name="Henrissat B."/>
            <person name="Morin E."/>
            <person name="Kohler A."/>
            <person name="Barry K."/>
            <person name="LaButti K."/>
            <person name="Morin E."/>
            <person name="Salamov A."/>
            <person name="Lipzen A."/>
            <person name="Mereny Z."/>
            <person name="Hegedus B."/>
            <person name="Baldrian P."/>
            <person name="Stursova M."/>
            <person name="Weitz H."/>
            <person name="Taylor A."/>
            <person name="Grigoriev I.V."/>
            <person name="Nagy L.G."/>
            <person name="Martin F."/>
            <person name="Kauserud H."/>
        </authorList>
    </citation>
    <scope>NUCLEOTIDE SEQUENCE</scope>
    <source>
        <strain evidence="3">CBHHK188m</strain>
    </source>
</reference>
<dbReference type="PROSITE" id="PS01159">
    <property type="entry name" value="WW_DOMAIN_1"/>
    <property type="match status" value="1"/>
</dbReference>
<evidence type="ECO:0000259" key="2">
    <source>
        <dbReference type="PROSITE" id="PS50020"/>
    </source>
</evidence>
<protein>
    <recommendedName>
        <fullName evidence="2">WW domain-containing protein</fullName>
    </recommendedName>
</protein>
<evidence type="ECO:0000313" key="3">
    <source>
        <dbReference type="EMBL" id="KAJ7778685.1"/>
    </source>
</evidence>
<dbReference type="SMART" id="SM00456">
    <property type="entry name" value="WW"/>
    <property type="match status" value="1"/>
</dbReference>
<dbReference type="AlphaFoldDB" id="A0AAD7NX87"/>
<accession>A0AAD7NX87</accession>
<dbReference type="SUPFAM" id="SSF51045">
    <property type="entry name" value="WW domain"/>
    <property type="match status" value="1"/>
</dbReference>
<dbReference type="InterPro" id="IPR001202">
    <property type="entry name" value="WW_dom"/>
</dbReference>
<proteinExistence type="predicted"/>
<comment type="caution">
    <text evidence="3">The sequence shown here is derived from an EMBL/GenBank/DDBJ whole genome shotgun (WGS) entry which is preliminary data.</text>
</comment>
<organism evidence="3 4">
    <name type="scientific">Mycena maculata</name>
    <dbReference type="NCBI Taxonomy" id="230809"/>
    <lineage>
        <taxon>Eukaryota</taxon>
        <taxon>Fungi</taxon>
        <taxon>Dikarya</taxon>
        <taxon>Basidiomycota</taxon>
        <taxon>Agaricomycotina</taxon>
        <taxon>Agaricomycetes</taxon>
        <taxon>Agaricomycetidae</taxon>
        <taxon>Agaricales</taxon>
        <taxon>Marasmiineae</taxon>
        <taxon>Mycenaceae</taxon>
        <taxon>Mycena</taxon>
    </lineage>
</organism>
<dbReference type="PANTHER" id="PTHR33099">
    <property type="entry name" value="FE2OG DIOXYGENASE DOMAIN-CONTAINING PROTEIN"/>
    <property type="match status" value="1"/>
</dbReference>
<sequence>MTSTHSDPPHRAPIRDAPPYVSPRVPAHSPRVAAHSPRVSMHSPRVPLQSPRVPQAHSPLSSEPLPPGWVKQYDPASKRDFYVDTAVPRSTWVHPYKDEQYMREHGRRDKQNIRRHSSASQGIASPVIVGPQSQQCADGQPARKKMRLASSPESFPASSAHEDITRELELLLRRDFSFPGKYCHAATTASAANPGLTVKGIGILGLPLSERDAKLVQTRISASTNEAHPVGNVWELDARDIECSNPAWAKYLEEIVLKDIWKKLAPHCSRPRLELQSLLLWEASTDILEYECTENPQRKTDEFATIHVILPSFYTGGHVQLSYADCSENYDLSATSSFSTSLVAWYHGVDCLIKPVESGRRLALSYHLVTGEGPRPKLPAMPEKLMDLRRFLRQWSDIQEYEPDAAPNIIAYPLKHEYRDNDLRADTLKLEDRHKVIHLKVLCDELGFQLGLATLDDHLIGTADEASNRDGQGRPRMLRVNSRRLTIKEVFDFDGVSLPGLTKLELHEADLVKTLPPPESAPDLVDPHVIEFHHYRTVVVLFERRRTVEALLHTRKASYALERLYNVDRAKASPVDRKIVAYVLASLYRQQPYNFSAQSALADIALGWNDVKLWNDTALSTCSHGSLVSALDSIQWLAAWKQFSFAGIRESIEFCCQKKGVRKCLDFFLETDQEVFASLTSLETGSNREVVSRWSTDQLQKALDTMQHLERDEAPLFIALIRKKGVQFFWHVVMRSVTRIPNAYDFWVEFLRSLYSIRPEAINSDEDAKTFDSLTDEGLDTILSDFSLIVRSGDISLRNRRLSEIIDLCLSTRRLDMCRRVLFITVPRDQSADWVPDILSPLYVPQLRRTLHDHGMEVYHKPFSDFFRAVIGCYLHHVLGPFNGGVRKICGSCSVCAALDDFVLSAKLTQAHFVGAKTHTAHLQTHLTGASDIVSFYSITDPAVVGGNVMIVDKHRDAEVDLQWRSRKNRATEFLTSIGELSSIERIMGRRYNDVLLALDGKVHFAHLEEGSRGGSQSPGRGIAIHHLLQGRWVATSLTDVNTS</sequence>
<dbReference type="InterPro" id="IPR036020">
    <property type="entry name" value="WW_dom_sf"/>
</dbReference>
<dbReference type="CDD" id="cd00201">
    <property type="entry name" value="WW"/>
    <property type="match status" value="1"/>
</dbReference>
<gene>
    <name evidence="3" type="ORF">DFH07DRAFT_1033395</name>
</gene>
<name>A0AAD7NX87_9AGAR</name>
<evidence type="ECO:0000256" key="1">
    <source>
        <dbReference type="SAM" id="MobiDB-lite"/>
    </source>
</evidence>
<dbReference type="PROSITE" id="PS50020">
    <property type="entry name" value="WW_DOMAIN_2"/>
    <property type="match status" value="1"/>
</dbReference>
<dbReference type="Proteomes" id="UP001215280">
    <property type="component" value="Unassembled WGS sequence"/>
</dbReference>
<keyword evidence="4" id="KW-1185">Reference proteome</keyword>
<feature type="domain" description="WW" evidence="2">
    <location>
        <begin position="63"/>
        <end position="97"/>
    </location>
</feature>
<dbReference type="PANTHER" id="PTHR33099:SF13">
    <property type="entry name" value="F-BOX DOMAIN-CONTAINING PROTEIN-RELATED"/>
    <property type="match status" value="1"/>
</dbReference>
<evidence type="ECO:0000313" key="4">
    <source>
        <dbReference type="Proteomes" id="UP001215280"/>
    </source>
</evidence>
<dbReference type="Gene3D" id="2.20.70.10">
    <property type="match status" value="1"/>
</dbReference>